<feature type="compositionally biased region" description="Low complexity" evidence="18">
    <location>
        <begin position="254"/>
        <end position="268"/>
    </location>
</feature>
<keyword evidence="8" id="KW-0808">Transferase</keyword>
<dbReference type="GO" id="GO:0036297">
    <property type="term" value="P:interstrand cross-link repair"/>
    <property type="evidence" value="ECO:0007669"/>
    <property type="project" value="InterPro"/>
</dbReference>
<organism evidence="20 21">
    <name type="scientific">Diploscapter pachys</name>
    <dbReference type="NCBI Taxonomy" id="2018661"/>
    <lineage>
        <taxon>Eukaryota</taxon>
        <taxon>Metazoa</taxon>
        <taxon>Ecdysozoa</taxon>
        <taxon>Nematoda</taxon>
        <taxon>Chromadorea</taxon>
        <taxon>Rhabditida</taxon>
        <taxon>Rhabditina</taxon>
        <taxon>Rhabditomorpha</taxon>
        <taxon>Rhabditoidea</taxon>
        <taxon>Rhabditidae</taxon>
        <taxon>Diploscapter</taxon>
    </lineage>
</organism>
<dbReference type="GO" id="GO:0061630">
    <property type="term" value="F:ubiquitin protein ligase activity"/>
    <property type="evidence" value="ECO:0007669"/>
    <property type="project" value="UniProtKB-EC"/>
</dbReference>
<keyword evidence="7" id="KW-0853">WD repeat</keyword>
<evidence type="ECO:0000256" key="10">
    <source>
        <dbReference type="ARBA" id="ARBA00022763"/>
    </source>
</evidence>
<dbReference type="InterPro" id="IPR015943">
    <property type="entry name" value="WD40/YVTN_repeat-like_dom_sf"/>
</dbReference>
<feature type="compositionally biased region" description="Basic residues" evidence="18">
    <location>
        <begin position="1"/>
        <end position="10"/>
    </location>
</feature>
<dbReference type="SMART" id="SM00320">
    <property type="entry name" value="WD40"/>
    <property type="match status" value="2"/>
</dbReference>
<dbReference type="Gene3D" id="2.130.10.10">
    <property type="entry name" value="YVTN repeat-like/Quinoprotein amine dehydrogenase"/>
    <property type="match status" value="1"/>
</dbReference>
<keyword evidence="12" id="KW-0833">Ubl conjugation pathway</keyword>
<name>A0A2A2LIX1_9BILA</name>
<dbReference type="InterPro" id="IPR036322">
    <property type="entry name" value="WD40_repeat_dom_sf"/>
</dbReference>
<evidence type="ECO:0000256" key="3">
    <source>
        <dbReference type="ARBA" id="ARBA00004496"/>
    </source>
</evidence>
<evidence type="ECO:0000256" key="15">
    <source>
        <dbReference type="ARBA" id="ARBA00023242"/>
    </source>
</evidence>
<evidence type="ECO:0000256" key="18">
    <source>
        <dbReference type="SAM" id="MobiDB-lite"/>
    </source>
</evidence>
<keyword evidence="15" id="KW-0539">Nucleus</keyword>
<accession>A0A2A2LIX1</accession>
<evidence type="ECO:0000256" key="11">
    <source>
        <dbReference type="ARBA" id="ARBA00022771"/>
    </source>
</evidence>
<keyword evidence="10" id="KW-0227">DNA damage</keyword>
<evidence type="ECO:0000313" key="21">
    <source>
        <dbReference type="Proteomes" id="UP000218231"/>
    </source>
</evidence>
<keyword evidence="13" id="KW-0862">Zinc</keyword>
<dbReference type="SUPFAM" id="SSF57850">
    <property type="entry name" value="RING/U-box"/>
    <property type="match status" value="1"/>
</dbReference>
<dbReference type="PANTHER" id="PTHR16047">
    <property type="entry name" value="RFWD3 PROTEIN"/>
    <property type="match status" value="1"/>
</dbReference>
<keyword evidence="17" id="KW-0175">Coiled coil</keyword>
<dbReference type="InterPro" id="IPR001841">
    <property type="entry name" value="Znf_RING"/>
</dbReference>
<evidence type="ECO:0000256" key="13">
    <source>
        <dbReference type="ARBA" id="ARBA00022833"/>
    </source>
</evidence>
<dbReference type="InterPro" id="IPR001680">
    <property type="entry name" value="WD40_rpt"/>
</dbReference>
<keyword evidence="11 16" id="KW-0863">Zinc-finger</keyword>
<comment type="pathway">
    <text evidence="4">Protein modification; protein ubiquitination.</text>
</comment>
<dbReference type="SUPFAM" id="SSF50978">
    <property type="entry name" value="WD40 repeat-like"/>
    <property type="match status" value="1"/>
</dbReference>
<dbReference type="STRING" id="2018661.A0A2A2LIX1"/>
<dbReference type="Pfam" id="PF13639">
    <property type="entry name" value="zf-RING_2"/>
    <property type="match status" value="1"/>
</dbReference>
<sequence>MPPQTRRQRHLVQAQAARRRRVVSEESQEPNSEHQSEFESEQSDGEEVAHPHRLQGPTRNQPIQIAGRNFIVIQLGGNQANRQRNRRTVSSSSSSSNESDEEEDDQQEQQEEEDLERGRSEGELSSEGSSLSDESLSSDEQESGSSISDDNESEGPWEDDEPYEDSFVTGPEYSDEDDRPHNYTWESEFEQDWDSDNSAHYPRNNNNNGGGESEGYDSEQSSEGSWSGDDEVIVLNDRQMEDDDAQQGGVDAPAQNRDANGNRNAGGRPNRHRRMIVSDESDNDDVNIIHRPKRRRVGIESADNSIHEDPAQNASEAGGGPSHSDSKSDDDGNQGCNICFEDYTNSGEHRLVSLKCGHFFGRSCIERWIRSEGARSSCPNCKTKAKMRDVRTHFAKSVRLVDNSELIGLQGKNHELQKQNKSLEVENSRMERQIRELRKKTEDASLMAVPRTTPVPNIRSIGNISLRWVQSLGLVSSNQITASARTFDFDGHYFAIGCGQPTNQLFGPSHGLRRLSATFNLDRAFVSLHTNRIRLIAFSPFDPSLILTGGEDKRVVISKFGNSKPIKAWNIPNGRQVWSGCWLSDTTVAIGVSDGRVWEYDMSSESTEPVRDLTDGLGRIPIIRVIRVTDGCVVICSMRGISCSYNQTLIPLLEHERDDFAKINSVAYEKSTEHFVVTFAPGKCNNGITHRLYRIDIHQTGANVQVEFVELAAVPTPYRVQESLCQSALFALSNGNLFSAIYNQDFQSIDVHDWNFNRVSARLQLQDGHTEADRVMEIRAIRGPTDDEKRIVALTEKKVYIVHFAITRNCDC</sequence>
<dbReference type="PANTHER" id="PTHR16047:SF7">
    <property type="entry name" value="E3 UBIQUITIN-PROTEIN LIGASE RFWD3"/>
    <property type="match status" value="1"/>
</dbReference>
<keyword evidence="9" id="KW-0677">Repeat</keyword>
<evidence type="ECO:0000256" key="8">
    <source>
        <dbReference type="ARBA" id="ARBA00022679"/>
    </source>
</evidence>
<gene>
    <name evidence="20" type="ORF">WR25_07313</name>
</gene>
<evidence type="ECO:0000256" key="1">
    <source>
        <dbReference type="ARBA" id="ARBA00000900"/>
    </source>
</evidence>
<dbReference type="Pfam" id="PF23419">
    <property type="entry name" value="WD40_RFWD3"/>
    <property type="match status" value="1"/>
</dbReference>
<feature type="coiled-coil region" evidence="17">
    <location>
        <begin position="406"/>
        <end position="447"/>
    </location>
</feature>
<keyword evidence="6" id="KW-0963">Cytoplasm</keyword>
<dbReference type="SMART" id="SM00184">
    <property type="entry name" value="RING"/>
    <property type="match status" value="1"/>
</dbReference>
<feature type="compositionally biased region" description="Low complexity" evidence="18">
    <location>
        <begin position="123"/>
        <end position="135"/>
    </location>
</feature>
<reference evidence="20 21" key="1">
    <citation type="journal article" date="2017" name="Curr. Biol.">
        <title>Genome architecture and evolution of a unichromosomal asexual nematode.</title>
        <authorList>
            <person name="Fradin H."/>
            <person name="Zegar C."/>
            <person name="Gutwein M."/>
            <person name="Lucas J."/>
            <person name="Kovtun M."/>
            <person name="Corcoran D."/>
            <person name="Baugh L.R."/>
            <person name="Kiontke K."/>
            <person name="Gunsalus K."/>
            <person name="Fitch D.H."/>
            <person name="Piano F."/>
        </authorList>
    </citation>
    <scope>NUCLEOTIDE SEQUENCE [LARGE SCALE GENOMIC DNA]</scope>
    <source>
        <strain evidence="20">PF1309</strain>
    </source>
</reference>
<feature type="region of interest" description="Disordered" evidence="18">
    <location>
        <begin position="1"/>
        <end position="331"/>
    </location>
</feature>
<evidence type="ECO:0000256" key="2">
    <source>
        <dbReference type="ARBA" id="ARBA00004322"/>
    </source>
</evidence>
<dbReference type="GO" id="GO:0005737">
    <property type="term" value="C:cytoplasm"/>
    <property type="evidence" value="ECO:0007669"/>
    <property type="project" value="UniProtKB-SubCell"/>
</dbReference>
<comment type="subcellular location">
    <subcellularLocation>
        <location evidence="3">Cytoplasm</location>
    </subcellularLocation>
    <subcellularLocation>
        <location evidence="2">Nucleus</location>
        <location evidence="2">PML body</location>
    </subcellularLocation>
</comment>
<evidence type="ECO:0000256" key="7">
    <source>
        <dbReference type="ARBA" id="ARBA00022574"/>
    </source>
</evidence>
<dbReference type="Gene3D" id="3.30.40.10">
    <property type="entry name" value="Zinc/RING finger domain, C3HC4 (zinc finger)"/>
    <property type="match status" value="1"/>
</dbReference>
<evidence type="ECO:0000256" key="9">
    <source>
        <dbReference type="ARBA" id="ARBA00022737"/>
    </source>
</evidence>
<evidence type="ECO:0000256" key="14">
    <source>
        <dbReference type="ARBA" id="ARBA00023204"/>
    </source>
</evidence>
<comment type="caution">
    <text evidence="20">The sequence shown here is derived from an EMBL/GenBank/DDBJ whole genome shotgun (WGS) entry which is preliminary data.</text>
</comment>
<dbReference type="InterPro" id="IPR056527">
    <property type="entry name" value="WD40_RFWD3"/>
</dbReference>
<evidence type="ECO:0000256" key="6">
    <source>
        <dbReference type="ARBA" id="ARBA00022490"/>
    </source>
</evidence>
<feature type="compositionally biased region" description="Acidic residues" evidence="18">
    <location>
        <begin position="98"/>
        <end position="115"/>
    </location>
</feature>
<evidence type="ECO:0000256" key="5">
    <source>
        <dbReference type="ARBA" id="ARBA00012483"/>
    </source>
</evidence>
<dbReference type="CDD" id="cd16450">
    <property type="entry name" value="mRING-C3HGC3_RFWD3"/>
    <property type="match status" value="1"/>
</dbReference>
<comment type="catalytic activity">
    <reaction evidence="1">
        <text>S-ubiquitinyl-[E2 ubiquitin-conjugating enzyme]-L-cysteine + [acceptor protein]-L-lysine = [E2 ubiquitin-conjugating enzyme]-L-cysteine + N(6)-ubiquitinyl-[acceptor protein]-L-lysine.</text>
        <dbReference type="EC" id="2.3.2.27"/>
    </reaction>
</comment>
<evidence type="ECO:0000313" key="20">
    <source>
        <dbReference type="EMBL" id="PAV86065.1"/>
    </source>
</evidence>
<evidence type="ECO:0000256" key="12">
    <source>
        <dbReference type="ARBA" id="ARBA00022786"/>
    </source>
</evidence>
<feature type="compositionally biased region" description="Acidic residues" evidence="18">
    <location>
        <begin position="149"/>
        <end position="164"/>
    </location>
</feature>
<dbReference type="PROSITE" id="PS50089">
    <property type="entry name" value="ZF_RING_2"/>
    <property type="match status" value="1"/>
</dbReference>
<protein>
    <recommendedName>
        <fullName evidence="5">RING-type E3 ubiquitin transferase</fullName>
        <ecNumber evidence="5">2.3.2.27</ecNumber>
    </recommendedName>
</protein>
<dbReference type="EC" id="2.3.2.27" evidence="5"/>
<evidence type="ECO:0000256" key="17">
    <source>
        <dbReference type="SAM" id="Coils"/>
    </source>
</evidence>
<evidence type="ECO:0000256" key="4">
    <source>
        <dbReference type="ARBA" id="ARBA00004906"/>
    </source>
</evidence>
<proteinExistence type="predicted"/>
<dbReference type="InterPro" id="IPR037381">
    <property type="entry name" value="RFWD3"/>
</dbReference>
<feature type="domain" description="RING-type" evidence="19">
    <location>
        <begin position="336"/>
        <end position="382"/>
    </location>
</feature>
<dbReference type="AlphaFoldDB" id="A0A2A2LIX1"/>
<dbReference type="GO" id="GO:0008270">
    <property type="term" value="F:zinc ion binding"/>
    <property type="evidence" value="ECO:0007669"/>
    <property type="project" value="UniProtKB-KW"/>
</dbReference>
<dbReference type="OrthoDB" id="5600418at2759"/>
<dbReference type="GO" id="GO:0016567">
    <property type="term" value="P:protein ubiquitination"/>
    <property type="evidence" value="ECO:0007669"/>
    <property type="project" value="InterPro"/>
</dbReference>
<dbReference type="EMBL" id="LIAE01006705">
    <property type="protein sequence ID" value="PAV86065.1"/>
    <property type="molecule type" value="Genomic_DNA"/>
</dbReference>
<dbReference type="GO" id="GO:0016605">
    <property type="term" value="C:PML body"/>
    <property type="evidence" value="ECO:0007669"/>
    <property type="project" value="UniProtKB-SubCell"/>
</dbReference>
<dbReference type="InterPro" id="IPR013083">
    <property type="entry name" value="Znf_RING/FYVE/PHD"/>
</dbReference>
<keyword evidence="21" id="KW-1185">Reference proteome</keyword>
<keyword evidence="11 16" id="KW-0479">Metal-binding</keyword>
<evidence type="ECO:0000256" key="16">
    <source>
        <dbReference type="PROSITE-ProRule" id="PRU00175"/>
    </source>
</evidence>
<keyword evidence="14" id="KW-0234">DNA repair</keyword>
<dbReference type="Proteomes" id="UP000218231">
    <property type="component" value="Unassembled WGS sequence"/>
</dbReference>
<evidence type="ECO:0000259" key="19">
    <source>
        <dbReference type="PROSITE" id="PS50089"/>
    </source>
</evidence>